<dbReference type="RefSeq" id="WP_069116470.1">
    <property type="nucleotide sequence ID" value="NZ_CP017015.1"/>
</dbReference>
<name>A0A1B3SKM8_9MOLU</name>
<feature type="transmembrane region" description="Helical" evidence="1">
    <location>
        <begin position="141"/>
        <end position="162"/>
    </location>
</feature>
<feature type="transmembrane region" description="Helical" evidence="1">
    <location>
        <begin position="24"/>
        <end position="46"/>
    </location>
</feature>
<feature type="transmembrane region" description="Helical" evidence="1">
    <location>
        <begin position="108"/>
        <end position="129"/>
    </location>
</feature>
<keyword evidence="3" id="KW-1185">Reference proteome</keyword>
<organism evidence="2 3">
    <name type="scientific">Spiroplasma helicoides</name>
    <dbReference type="NCBI Taxonomy" id="216938"/>
    <lineage>
        <taxon>Bacteria</taxon>
        <taxon>Bacillati</taxon>
        <taxon>Mycoplasmatota</taxon>
        <taxon>Mollicutes</taxon>
        <taxon>Entomoplasmatales</taxon>
        <taxon>Spiroplasmataceae</taxon>
        <taxon>Spiroplasma</taxon>
    </lineage>
</organism>
<feature type="transmembrane region" description="Helical" evidence="1">
    <location>
        <begin position="52"/>
        <end position="74"/>
    </location>
</feature>
<evidence type="ECO:0000313" key="3">
    <source>
        <dbReference type="Proteomes" id="UP000094378"/>
    </source>
</evidence>
<evidence type="ECO:0000256" key="1">
    <source>
        <dbReference type="SAM" id="Phobius"/>
    </source>
</evidence>
<proteinExistence type="predicted"/>
<sequence length="285" mass="33656">MKPKLLKEQLKFVNKILVFNPFKFAYFCVDQVLLLLTIGVFIYGLIENKMNWLSYLTLGLTAYLLLKFVIVNWFKINIYYKYIKVYDFKLNVDKNKVKISRTTDHSPLWFLVWTVATTVITAIICQYEVQNLVETKNPLNATLSIVMNMLLIPSFINSFNAISANEQQVSANYIHLVKDQYYSNESLFENTEWGDKHLNLTCSNIGLTSKNGIFVLLNQDDLSTQESRDVNELNSKILETYKKIWSSYYDLLQNRMKEKYSKGVIRKFYWIERIYDTVFLDFFQI</sequence>
<dbReference type="AlphaFoldDB" id="A0A1B3SKM8"/>
<dbReference type="EMBL" id="CP017015">
    <property type="protein sequence ID" value="AOG60489.1"/>
    <property type="molecule type" value="Genomic_DNA"/>
</dbReference>
<keyword evidence="1" id="KW-0812">Transmembrane</keyword>
<dbReference type="OrthoDB" id="389082at2"/>
<reference evidence="2 3" key="1">
    <citation type="submission" date="2016-08" db="EMBL/GenBank/DDBJ databases">
        <title>Complete genome sequence of Spiroplasma helicoides TABS-2 (DSM 22551).</title>
        <authorList>
            <person name="Shen W.-Y."/>
            <person name="Lo W.-S."/>
            <person name="Lai Y.-C."/>
            <person name="Kuo C.-H."/>
        </authorList>
    </citation>
    <scope>NUCLEOTIDE SEQUENCE [LARGE SCALE GENOMIC DNA]</scope>
    <source>
        <strain evidence="2 3">TABS-2</strain>
    </source>
</reference>
<dbReference type="STRING" id="216938.SHELI_v1c05380"/>
<keyword evidence="1" id="KW-1133">Transmembrane helix</keyword>
<evidence type="ECO:0000313" key="2">
    <source>
        <dbReference type="EMBL" id="AOG60489.1"/>
    </source>
</evidence>
<gene>
    <name evidence="2" type="ORF">SHELI_v1c05380</name>
</gene>
<dbReference type="KEGG" id="shj:SHELI_v1c05380"/>
<protein>
    <submittedName>
        <fullName evidence="2">Uncharacterized protein</fullName>
    </submittedName>
</protein>
<accession>A0A1B3SKM8</accession>
<keyword evidence="1" id="KW-0472">Membrane</keyword>
<dbReference type="Proteomes" id="UP000094378">
    <property type="component" value="Chromosome"/>
</dbReference>